<dbReference type="GO" id="GO:0016787">
    <property type="term" value="F:hydrolase activity"/>
    <property type="evidence" value="ECO:0007669"/>
    <property type="project" value="UniProtKB-KW"/>
</dbReference>
<evidence type="ECO:0000313" key="3">
    <source>
        <dbReference type="Proteomes" id="UP000266177"/>
    </source>
</evidence>
<dbReference type="Pfam" id="PF00144">
    <property type="entry name" value="Beta-lactamase"/>
    <property type="match status" value="1"/>
</dbReference>
<dbReference type="InterPro" id="IPR012338">
    <property type="entry name" value="Beta-lactam/transpept-like"/>
</dbReference>
<keyword evidence="2" id="KW-0378">Hydrolase</keyword>
<dbReference type="OrthoDB" id="9797709at2"/>
<name>A0A3A3GM00_PANTH</name>
<dbReference type="SUPFAM" id="SSF56601">
    <property type="entry name" value="beta-lactamase/transpeptidase-like"/>
    <property type="match status" value="1"/>
</dbReference>
<evidence type="ECO:0000313" key="2">
    <source>
        <dbReference type="EMBL" id="RJG23598.1"/>
    </source>
</evidence>
<accession>A0A3A3GM00</accession>
<organism evidence="2 3">
    <name type="scientific">Paenibacillus thiaminolyticus</name>
    <name type="common">Bacillus thiaminolyticus</name>
    <dbReference type="NCBI Taxonomy" id="49283"/>
    <lineage>
        <taxon>Bacteria</taxon>
        <taxon>Bacillati</taxon>
        <taxon>Bacillota</taxon>
        <taxon>Bacilli</taxon>
        <taxon>Bacillales</taxon>
        <taxon>Paenibacillaceae</taxon>
        <taxon>Paenibacillus</taxon>
    </lineage>
</organism>
<protein>
    <submittedName>
        <fullName evidence="2">Class A beta-lactamase-related serine hydrolase</fullName>
    </submittedName>
</protein>
<evidence type="ECO:0000259" key="1">
    <source>
        <dbReference type="Pfam" id="PF00144"/>
    </source>
</evidence>
<reference evidence="2 3" key="1">
    <citation type="submission" date="2018-09" db="EMBL/GenBank/DDBJ databases">
        <title>Paenibacillus SK2017-BO5.</title>
        <authorList>
            <person name="Piskunova J.V."/>
            <person name="Dubiley S.A."/>
            <person name="Severinov K.V."/>
        </authorList>
    </citation>
    <scope>NUCLEOTIDE SEQUENCE [LARGE SCALE GENOMIC DNA]</scope>
    <source>
        <strain evidence="2 3">BO5</strain>
    </source>
</reference>
<dbReference type="PANTHER" id="PTHR46825:SF12">
    <property type="entry name" value="PENICILLIN-BINDING PROTEIN 4"/>
    <property type="match status" value="1"/>
</dbReference>
<dbReference type="InterPro" id="IPR050491">
    <property type="entry name" value="AmpC-like"/>
</dbReference>
<dbReference type="AlphaFoldDB" id="A0A3A3GM00"/>
<dbReference type="Proteomes" id="UP000266177">
    <property type="component" value="Unassembled WGS sequence"/>
</dbReference>
<dbReference type="EMBL" id="QYZD01000010">
    <property type="protein sequence ID" value="RJG23598.1"/>
    <property type="molecule type" value="Genomic_DNA"/>
</dbReference>
<dbReference type="InterPro" id="IPR001466">
    <property type="entry name" value="Beta-lactam-related"/>
</dbReference>
<gene>
    <name evidence="2" type="ORF">DQX05_13205</name>
</gene>
<feature type="domain" description="Beta-lactamase-related" evidence="1">
    <location>
        <begin position="17"/>
        <end position="346"/>
    </location>
</feature>
<proteinExistence type="predicted"/>
<dbReference type="PANTHER" id="PTHR46825">
    <property type="entry name" value="D-ALANYL-D-ALANINE-CARBOXYPEPTIDASE/ENDOPEPTIDASE AMPH"/>
    <property type="match status" value="1"/>
</dbReference>
<comment type="caution">
    <text evidence="2">The sequence shown here is derived from an EMBL/GenBank/DDBJ whole genome shotgun (WGS) entry which is preliminary data.</text>
</comment>
<dbReference type="Gene3D" id="3.40.710.10">
    <property type="entry name" value="DD-peptidase/beta-lactamase superfamily"/>
    <property type="match status" value="1"/>
</dbReference>
<sequence length="369" mass="39830">MGAEFMKHIIDRDDNGIEALRRQHQVPGVGIALICNGRLEWSGGYGELEAGSARKVTANSLFHACSISKMVTAVGVLRLVQAGVLELDAEVNRYLRTWRLPDSPYTADVKVTLRHLLAHQSGIVDPPGSFGIYRASDPLPAVKEILAGATPYHTEPVHIQNVPGSRFAYSDAGYCVLEQLIEDVTGEPFAVAMERLVMTPLGLKRTFYWNYYDSKIGRAEEIKAKASASAGHDPAGHVVEGSRAYYPCLAAAGLWSTPTELALLALELMAAWNGDTASILQPELARQMLAGSGCADEVGLGVFVLSASGEPRAFSQGWGVGFQCKLLAYPRLRSGIVVMTNSDPGKLQDEALTGDLIRYIGKPYGWPGL</sequence>